<sequence>MGAIVTYTLYFLGAQVSMNLLSKLNDKIEFVTKTINFVLITFVSAVVSISCSPYLILTNQRSSLNWLTGRTFSHLSKLILGISVEIENPELLEENKPYVFVGNHQSFVDLVWLGVVFPKNAVILAKKVIKYYPLLGWFMILADDIFISRGVKQSTKEMFKKASEDLLRKKNCVFFFPEGTRGYHSHGPDMLPFKKGAFLLAKGAKVPILPLAISDMHNIINPKIWRFKSGVIKVRVLPAILDSKNEDCDIDDIMKSTRDVMFKALLEISSPRV</sequence>
<comment type="similarity">
    <text evidence="1 4">Belongs to the 1-acyl-sn-glycerol-3-phosphate acyltransferase family.</text>
</comment>
<keyword evidence="4" id="KW-0443">Lipid metabolism</keyword>
<comment type="catalytic activity">
    <reaction evidence="4">
        <text>a 1-acyl-sn-glycero-3-phosphate + an acyl-CoA = a 1,2-diacyl-sn-glycero-3-phosphate + CoA</text>
        <dbReference type="Rhea" id="RHEA:19709"/>
        <dbReference type="ChEBI" id="CHEBI:57287"/>
        <dbReference type="ChEBI" id="CHEBI:57970"/>
        <dbReference type="ChEBI" id="CHEBI:58342"/>
        <dbReference type="ChEBI" id="CHEBI:58608"/>
        <dbReference type="EC" id="2.3.1.51"/>
    </reaction>
</comment>
<dbReference type="SMART" id="SM00563">
    <property type="entry name" value="PlsC"/>
    <property type="match status" value="1"/>
</dbReference>
<dbReference type="InterPro" id="IPR002123">
    <property type="entry name" value="Plipid/glycerol_acylTrfase"/>
</dbReference>
<evidence type="ECO:0000256" key="2">
    <source>
        <dbReference type="ARBA" id="ARBA00022679"/>
    </source>
</evidence>
<dbReference type="NCBIfam" id="TIGR00530">
    <property type="entry name" value="AGP_acyltrn"/>
    <property type="match status" value="1"/>
</dbReference>
<dbReference type="CDD" id="cd07989">
    <property type="entry name" value="LPLAT_AGPAT-like"/>
    <property type="match status" value="1"/>
</dbReference>
<evidence type="ECO:0000256" key="4">
    <source>
        <dbReference type="RuleBase" id="RU361267"/>
    </source>
</evidence>
<keyword evidence="2 4" id="KW-0808">Transferase</keyword>
<dbReference type="InterPro" id="IPR004552">
    <property type="entry name" value="AGP_acyltrans"/>
</dbReference>
<dbReference type="GO" id="GO:0005783">
    <property type="term" value="C:endoplasmic reticulum"/>
    <property type="evidence" value="ECO:0007669"/>
    <property type="project" value="TreeGrafter"/>
</dbReference>
<evidence type="ECO:0000256" key="3">
    <source>
        <dbReference type="ARBA" id="ARBA00023315"/>
    </source>
</evidence>
<proteinExistence type="inferred from homology"/>
<dbReference type="EMBL" id="LSSN01004568">
    <property type="protein sequence ID" value="OMJ11288.1"/>
    <property type="molecule type" value="Genomic_DNA"/>
</dbReference>
<keyword evidence="5" id="KW-0812">Transmembrane</keyword>
<evidence type="ECO:0000259" key="6">
    <source>
        <dbReference type="SMART" id="SM00563"/>
    </source>
</evidence>
<dbReference type="STRING" id="133412.A0A1R1X9L0"/>
<dbReference type="SUPFAM" id="SSF69593">
    <property type="entry name" value="Glycerol-3-phosphate (1)-acyltransferase"/>
    <property type="match status" value="1"/>
</dbReference>
<reference evidence="7 9" key="1">
    <citation type="submission" date="2017-01" db="EMBL/GenBank/DDBJ databases">
        <authorList>
            <person name="Mah S.A."/>
            <person name="Swanson W.J."/>
            <person name="Moy G.W."/>
            <person name="Vacquier V.D."/>
        </authorList>
    </citation>
    <scope>NUCLEOTIDE SEQUENCE [LARGE SCALE GENOMIC DNA]</scope>
    <source>
        <strain evidence="7 9">GSMNP</strain>
    </source>
</reference>
<dbReference type="GO" id="GO:0006654">
    <property type="term" value="P:phosphatidic acid biosynthetic process"/>
    <property type="evidence" value="ECO:0007669"/>
    <property type="project" value="TreeGrafter"/>
</dbReference>
<accession>A0A1R1X9L0</accession>
<evidence type="ECO:0000313" key="9">
    <source>
        <dbReference type="Proteomes" id="UP000187283"/>
    </source>
</evidence>
<dbReference type="EC" id="2.3.1.51" evidence="4"/>
<dbReference type="PANTHER" id="PTHR10434:SF11">
    <property type="entry name" value="1-ACYL-SN-GLYCEROL-3-PHOSPHATE ACYLTRANSFERASE"/>
    <property type="match status" value="1"/>
</dbReference>
<keyword evidence="9" id="KW-1185">Reference proteome</keyword>
<dbReference type="OrthoDB" id="202234at2759"/>
<feature type="domain" description="Phospholipid/glycerol acyltransferase" evidence="6">
    <location>
        <begin position="98"/>
        <end position="216"/>
    </location>
</feature>
<evidence type="ECO:0000313" key="7">
    <source>
        <dbReference type="EMBL" id="OMJ11288.1"/>
    </source>
</evidence>
<keyword evidence="5" id="KW-1133">Transmembrane helix</keyword>
<gene>
    <name evidence="8" type="ORF">AYI70_g2231</name>
    <name evidence="7" type="ORF">AYI70_g9819</name>
</gene>
<dbReference type="PANTHER" id="PTHR10434">
    <property type="entry name" value="1-ACYL-SN-GLYCEROL-3-PHOSPHATE ACYLTRANSFERASE"/>
    <property type="match status" value="1"/>
</dbReference>
<comment type="caution">
    <text evidence="7">The sequence shown here is derived from an EMBL/GenBank/DDBJ whole genome shotgun (WGS) entry which is preliminary data.</text>
</comment>
<dbReference type="Pfam" id="PF01553">
    <property type="entry name" value="Acyltransferase"/>
    <property type="match status" value="1"/>
</dbReference>
<feature type="transmembrane region" description="Helical" evidence="5">
    <location>
        <begin position="6"/>
        <end position="22"/>
    </location>
</feature>
<dbReference type="GO" id="GO:0016020">
    <property type="term" value="C:membrane"/>
    <property type="evidence" value="ECO:0007669"/>
    <property type="project" value="InterPro"/>
</dbReference>
<dbReference type="EMBL" id="LSSN01000532">
    <property type="protein sequence ID" value="OMJ23486.1"/>
    <property type="molecule type" value="Genomic_DNA"/>
</dbReference>
<evidence type="ECO:0000256" key="5">
    <source>
        <dbReference type="SAM" id="Phobius"/>
    </source>
</evidence>
<dbReference type="GO" id="GO:0003841">
    <property type="term" value="F:1-acylglycerol-3-phosphate O-acyltransferase activity"/>
    <property type="evidence" value="ECO:0007669"/>
    <property type="project" value="UniProtKB-UniRule"/>
</dbReference>
<evidence type="ECO:0000313" key="8">
    <source>
        <dbReference type="EMBL" id="OMJ23486.1"/>
    </source>
</evidence>
<keyword evidence="4" id="KW-0594">Phospholipid biosynthesis</keyword>
<keyword evidence="5" id="KW-0472">Membrane</keyword>
<protein>
    <recommendedName>
        <fullName evidence="4">1-acyl-sn-glycerol-3-phosphate acyltransferase</fullName>
        <ecNumber evidence="4">2.3.1.51</ecNumber>
    </recommendedName>
</protein>
<keyword evidence="4" id="KW-1208">Phospholipid metabolism</keyword>
<dbReference type="AlphaFoldDB" id="A0A1R1X9L0"/>
<comment type="domain">
    <text evidence="4">The HXXXXD motif is essential for acyltransferase activity and may constitute the binding site for the phosphate moiety of the glycerol-3-phosphate.</text>
</comment>
<keyword evidence="3 4" id="KW-0012">Acyltransferase</keyword>
<keyword evidence="4" id="KW-0444">Lipid biosynthesis</keyword>
<evidence type="ECO:0000256" key="1">
    <source>
        <dbReference type="ARBA" id="ARBA00008655"/>
    </source>
</evidence>
<name>A0A1R1X9L0_9FUNG</name>
<dbReference type="Proteomes" id="UP000187283">
    <property type="component" value="Unassembled WGS sequence"/>
</dbReference>
<organism evidence="7 9">
    <name type="scientific">Smittium culicis</name>
    <dbReference type="NCBI Taxonomy" id="133412"/>
    <lineage>
        <taxon>Eukaryota</taxon>
        <taxon>Fungi</taxon>
        <taxon>Fungi incertae sedis</taxon>
        <taxon>Zoopagomycota</taxon>
        <taxon>Kickxellomycotina</taxon>
        <taxon>Harpellomycetes</taxon>
        <taxon>Harpellales</taxon>
        <taxon>Legeriomycetaceae</taxon>
        <taxon>Smittium</taxon>
    </lineage>
</organism>
<feature type="transmembrane region" description="Helical" evidence="5">
    <location>
        <begin position="34"/>
        <end position="57"/>
    </location>
</feature>